<dbReference type="InterPro" id="IPR019284">
    <property type="entry name" value="RP532"/>
</dbReference>
<feature type="transmembrane region" description="Helical" evidence="2">
    <location>
        <begin position="120"/>
        <end position="137"/>
    </location>
</feature>
<feature type="compositionally biased region" description="Basic and acidic residues" evidence="1">
    <location>
        <begin position="16"/>
        <end position="25"/>
    </location>
</feature>
<dbReference type="Proteomes" id="UP000607559">
    <property type="component" value="Unassembled WGS sequence"/>
</dbReference>
<name>A0A8J2UEJ9_9BACT</name>
<evidence type="ECO:0008006" key="5">
    <source>
        <dbReference type="Google" id="ProtNLM"/>
    </source>
</evidence>
<feature type="transmembrane region" description="Helical" evidence="2">
    <location>
        <begin position="143"/>
        <end position="162"/>
    </location>
</feature>
<comment type="caution">
    <text evidence="3">The sequence shown here is derived from an EMBL/GenBank/DDBJ whole genome shotgun (WGS) entry which is preliminary data.</text>
</comment>
<reference evidence="3" key="2">
    <citation type="submission" date="2020-09" db="EMBL/GenBank/DDBJ databases">
        <authorList>
            <person name="Sun Q."/>
            <person name="Zhou Y."/>
        </authorList>
    </citation>
    <scope>NUCLEOTIDE SEQUENCE</scope>
    <source>
        <strain evidence="3">CGMCC 1.15448</strain>
    </source>
</reference>
<keyword evidence="2" id="KW-0472">Membrane</keyword>
<accession>A0A8J2UEJ9</accession>
<evidence type="ECO:0000313" key="4">
    <source>
        <dbReference type="Proteomes" id="UP000607559"/>
    </source>
</evidence>
<feature type="region of interest" description="Disordered" evidence="1">
    <location>
        <begin position="1"/>
        <end position="26"/>
    </location>
</feature>
<sequence length="179" mass="19259">MSIPPLEENFPVAPRDYADDGKPDLPPKILESLEGLSQPQRDRIIAAMMSEIGEFEEETSVTHFSGPLPPPDILRQMNEIVPGAAAQIINMTVSQSEHRKAMEKCVVEGQTKQSRDGQRYGFAIAIIVILISGFLVYNGHDIAGTILGGVDLVALVAVFVTGKASQKSNLKGGASSQED</sequence>
<organism evidence="3 4">
    <name type="scientific">Puia dinghuensis</name>
    <dbReference type="NCBI Taxonomy" id="1792502"/>
    <lineage>
        <taxon>Bacteria</taxon>
        <taxon>Pseudomonadati</taxon>
        <taxon>Bacteroidota</taxon>
        <taxon>Chitinophagia</taxon>
        <taxon>Chitinophagales</taxon>
        <taxon>Chitinophagaceae</taxon>
        <taxon>Puia</taxon>
    </lineage>
</organism>
<keyword evidence="2" id="KW-1133">Transmembrane helix</keyword>
<evidence type="ECO:0000256" key="2">
    <source>
        <dbReference type="SAM" id="Phobius"/>
    </source>
</evidence>
<evidence type="ECO:0000256" key="1">
    <source>
        <dbReference type="SAM" id="MobiDB-lite"/>
    </source>
</evidence>
<reference evidence="3" key="1">
    <citation type="journal article" date="2014" name="Int. J. Syst. Evol. Microbiol.">
        <title>Complete genome sequence of Corynebacterium casei LMG S-19264T (=DSM 44701T), isolated from a smear-ripened cheese.</title>
        <authorList>
            <consortium name="US DOE Joint Genome Institute (JGI-PGF)"/>
            <person name="Walter F."/>
            <person name="Albersmeier A."/>
            <person name="Kalinowski J."/>
            <person name="Ruckert C."/>
        </authorList>
    </citation>
    <scope>NUCLEOTIDE SEQUENCE</scope>
    <source>
        <strain evidence="3">CGMCC 1.15448</strain>
    </source>
</reference>
<keyword evidence="4" id="KW-1185">Reference proteome</keyword>
<protein>
    <recommendedName>
        <fullName evidence="5">DUF2335 domain-containing protein</fullName>
    </recommendedName>
</protein>
<dbReference type="Pfam" id="PF10097">
    <property type="entry name" value="DUF2335"/>
    <property type="match status" value="1"/>
</dbReference>
<proteinExistence type="predicted"/>
<dbReference type="AlphaFoldDB" id="A0A8J2UEJ9"/>
<dbReference type="EMBL" id="BMJC01000003">
    <property type="protein sequence ID" value="GGB06798.1"/>
    <property type="molecule type" value="Genomic_DNA"/>
</dbReference>
<keyword evidence="2" id="KW-0812">Transmembrane</keyword>
<gene>
    <name evidence="3" type="ORF">GCM10011511_32840</name>
</gene>
<evidence type="ECO:0000313" key="3">
    <source>
        <dbReference type="EMBL" id="GGB06798.1"/>
    </source>
</evidence>
<dbReference type="RefSeq" id="WP_188933546.1">
    <property type="nucleotide sequence ID" value="NZ_BMJC01000003.1"/>
</dbReference>